<dbReference type="Proteomes" id="UP000887565">
    <property type="component" value="Unplaced"/>
</dbReference>
<name>A0A915J7U0_ROMCU</name>
<accession>A0A915J7U0</accession>
<protein>
    <submittedName>
        <fullName evidence="2">Uncharacterized protein</fullName>
    </submittedName>
</protein>
<proteinExistence type="predicted"/>
<evidence type="ECO:0000313" key="1">
    <source>
        <dbReference type="Proteomes" id="UP000887565"/>
    </source>
</evidence>
<reference evidence="2" key="1">
    <citation type="submission" date="2022-11" db="UniProtKB">
        <authorList>
            <consortium name="WormBaseParasite"/>
        </authorList>
    </citation>
    <scope>IDENTIFICATION</scope>
</reference>
<dbReference type="WBParaSite" id="nRc.2.0.1.t22534-RA">
    <property type="protein sequence ID" value="nRc.2.0.1.t22534-RA"/>
    <property type="gene ID" value="nRc.2.0.1.g22534"/>
</dbReference>
<evidence type="ECO:0000313" key="2">
    <source>
        <dbReference type="WBParaSite" id="nRc.2.0.1.t22534-RA"/>
    </source>
</evidence>
<organism evidence="1 2">
    <name type="scientific">Romanomermis culicivorax</name>
    <name type="common">Nematode worm</name>
    <dbReference type="NCBI Taxonomy" id="13658"/>
    <lineage>
        <taxon>Eukaryota</taxon>
        <taxon>Metazoa</taxon>
        <taxon>Ecdysozoa</taxon>
        <taxon>Nematoda</taxon>
        <taxon>Enoplea</taxon>
        <taxon>Dorylaimia</taxon>
        <taxon>Mermithida</taxon>
        <taxon>Mermithoidea</taxon>
        <taxon>Mermithidae</taxon>
        <taxon>Romanomermis</taxon>
    </lineage>
</organism>
<keyword evidence="1" id="KW-1185">Reference proteome</keyword>
<dbReference type="AlphaFoldDB" id="A0A915J7U0"/>
<sequence>MDARRRAFTRVNVRQFTWKMEEFTPTPYLSQWLVAGLIFLCKAAAFIEYPVVESSFHQTNHDNTLVYTWEDLLGKVTASIEFPVELTKNDFRLAPKIPANNAVQEKIDGEIRLE</sequence>